<sequence>MDTRTCLRASRETDLRDYKRAVHQLRLAAAGHRQSEEHLRRIRAATRC</sequence>
<name>A0ABY3U5P9_9MYCO</name>
<organism evidence="1 2">
    <name type="scientific">Mycolicibacillus parakoreensis</name>
    <dbReference type="NCBI Taxonomy" id="1069221"/>
    <lineage>
        <taxon>Bacteria</taxon>
        <taxon>Bacillati</taxon>
        <taxon>Actinomycetota</taxon>
        <taxon>Actinomycetes</taxon>
        <taxon>Mycobacteriales</taxon>
        <taxon>Mycobacteriaceae</taxon>
        <taxon>Mycolicibacillus</taxon>
    </lineage>
</organism>
<gene>
    <name evidence="1" type="ORF">MIU77_03515</name>
</gene>
<keyword evidence="2" id="KW-1185">Reference proteome</keyword>
<evidence type="ECO:0000313" key="2">
    <source>
        <dbReference type="Proteomes" id="UP001055200"/>
    </source>
</evidence>
<accession>A0ABY3U5P9</accession>
<dbReference type="Proteomes" id="UP001055200">
    <property type="component" value="Chromosome"/>
</dbReference>
<dbReference type="EMBL" id="CP092365">
    <property type="protein sequence ID" value="ULN53426.1"/>
    <property type="molecule type" value="Genomic_DNA"/>
</dbReference>
<dbReference type="RefSeq" id="WP_240171677.1">
    <property type="nucleotide sequence ID" value="NZ_CP092365.1"/>
</dbReference>
<reference evidence="1" key="1">
    <citation type="submission" date="2022-08" db="EMBL/GenBank/DDBJ databases">
        <title>Complete genome sequence of 14 non-tuberculosis mycobacteria type-strains.</title>
        <authorList>
            <person name="Igarashi Y."/>
            <person name="Osugi A."/>
            <person name="Mitarai S."/>
        </authorList>
    </citation>
    <scope>NUCLEOTIDE SEQUENCE</scope>
    <source>
        <strain evidence="1">DSM 45575</strain>
    </source>
</reference>
<proteinExistence type="predicted"/>
<protein>
    <submittedName>
        <fullName evidence="1">Uncharacterized protein</fullName>
    </submittedName>
</protein>
<evidence type="ECO:0000313" key="1">
    <source>
        <dbReference type="EMBL" id="ULN53426.1"/>
    </source>
</evidence>